<evidence type="ECO:0000313" key="2">
    <source>
        <dbReference type="EMBL" id="KAF5450552.1"/>
    </source>
</evidence>
<reference evidence="2" key="2">
    <citation type="submission" date="2020-03" db="EMBL/GenBank/DDBJ databases">
        <title>Walnut 2.0.</title>
        <authorList>
            <person name="Marrano A."/>
            <person name="Britton M."/>
            <person name="Zimin A.V."/>
            <person name="Zaini P.A."/>
            <person name="Workman R."/>
            <person name="Puiu D."/>
            <person name="Bianco L."/>
            <person name="Allen B.J."/>
            <person name="Troggio M."/>
            <person name="Leslie C.A."/>
            <person name="Timp W."/>
            <person name="Dendekar A."/>
            <person name="Salzberg S.L."/>
            <person name="Neale D.B."/>
        </authorList>
    </citation>
    <scope>NUCLEOTIDE SEQUENCE</scope>
    <source>
        <tissue evidence="2">Leaves</tissue>
    </source>
</reference>
<comment type="caution">
    <text evidence="2">The sequence shown here is derived from an EMBL/GenBank/DDBJ whole genome shotgun (WGS) entry which is preliminary data.</text>
</comment>
<proteinExistence type="predicted"/>
<feature type="compositionally biased region" description="Polar residues" evidence="1">
    <location>
        <begin position="58"/>
        <end position="72"/>
    </location>
</feature>
<feature type="non-terminal residue" evidence="2">
    <location>
        <position position="1"/>
    </location>
</feature>
<feature type="region of interest" description="Disordered" evidence="1">
    <location>
        <begin position="40"/>
        <end position="180"/>
    </location>
</feature>
<reference evidence="2" key="1">
    <citation type="submission" date="2015-10" db="EMBL/GenBank/DDBJ databases">
        <authorList>
            <person name="Martinez-Garcia P.J."/>
            <person name="Crepeau M.W."/>
            <person name="Puiu D."/>
            <person name="Gonzalez-Ibeas D."/>
            <person name="Whalen J."/>
            <person name="Stevens K."/>
            <person name="Paul R."/>
            <person name="Butterfield T."/>
            <person name="Britton M."/>
            <person name="Reagan R."/>
            <person name="Chakraborty S."/>
            <person name="Walawage S.L."/>
            <person name="Vasquez-Gross H.A."/>
            <person name="Cardeno C."/>
            <person name="Famula R."/>
            <person name="Pratt K."/>
            <person name="Kuruganti S."/>
            <person name="Aradhya M.K."/>
            <person name="Leslie C.A."/>
            <person name="Dandekar A.M."/>
            <person name="Salzberg S.L."/>
            <person name="Wegrzyn J.L."/>
            <person name="Langley C.H."/>
            <person name="Neale D.B."/>
        </authorList>
    </citation>
    <scope>NUCLEOTIDE SEQUENCE</scope>
    <source>
        <tissue evidence="2">Leaves</tissue>
    </source>
</reference>
<organism evidence="2 3">
    <name type="scientific">Juglans regia</name>
    <name type="common">English walnut</name>
    <dbReference type="NCBI Taxonomy" id="51240"/>
    <lineage>
        <taxon>Eukaryota</taxon>
        <taxon>Viridiplantae</taxon>
        <taxon>Streptophyta</taxon>
        <taxon>Embryophyta</taxon>
        <taxon>Tracheophyta</taxon>
        <taxon>Spermatophyta</taxon>
        <taxon>Magnoliopsida</taxon>
        <taxon>eudicotyledons</taxon>
        <taxon>Gunneridae</taxon>
        <taxon>Pentapetalae</taxon>
        <taxon>rosids</taxon>
        <taxon>fabids</taxon>
        <taxon>Fagales</taxon>
        <taxon>Juglandaceae</taxon>
        <taxon>Juglans</taxon>
    </lineage>
</organism>
<feature type="compositionally biased region" description="Basic and acidic residues" evidence="1">
    <location>
        <begin position="105"/>
        <end position="164"/>
    </location>
</feature>
<dbReference type="Gramene" id="Jr13_24630_p1">
    <property type="protein sequence ID" value="cds.Jr13_24630_p1"/>
    <property type="gene ID" value="Jr13_24630"/>
</dbReference>
<dbReference type="Proteomes" id="UP000619265">
    <property type="component" value="Unassembled WGS sequence"/>
</dbReference>
<dbReference type="AlphaFoldDB" id="A0A833U2L0"/>
<dbReference type="EMBL" id="LIHL02000013">
    <property type="protein sequence ID" value="KAF5450552.1"/>
    <property type="molecule type" value="Genomic_DNA"/>
</dbReference>
<protein>
    <submittedName>
        <fullName evidence="2">Uncharacterized protein</fullName>
    </submittedName>
</protein>
<name>A0A833U2L0_JUGRE</name>
<gene>
    <name evidence="2" type="ORF">F2P56_030887</name>
</gene>
<evidence type="ECO:0000313" key="3">
    <source>
        <dbReference type="Proteomes" id="UP000619265"/>
    </source>
</evidence>
<evidence type="ECO:0000256" key="1">
    <source>
        <dbReference type="SAM" id="MobiDB-lite"/>
    </source>
</evidence>
<sequence>KYISYTGLSATQLPNSPILPTKFNKMGGCATKPRESDVLAESIHTDGCTAPKKDDGETSAQGTDNGVKSQSAAPLIDISKEENGNLSSEPKIIEAAPVLVEAAEETTKTTTEDKVEAPANESNDKVDKVEAPAKESNDNKVEAVKETQEPAKEEQAEAKTEKSDATPSSGDRSDAPVATA</sequence>
<accession>A0A833U2L0</accession>